<accession>A0A1B1MZM9</accession>
<dbReference type="STRING" id="1462996.AWM70_08575"/>
<gene>
    <name evidence="1" type="ORF">AWM70_08575</name>
</gene>
<sequence>MSMKSWIYAGVSDKHDLLLYVCRLLASAGTKVLLVDGTERQVYRYSIGQAEPSLPITEYCGFDVACGFFSAESLKIYLKDQRSSIEDYDFIVYDLEKLTFCDEADWKASDGIVWVTAFERFAVERSVEWFKLLFSKYPALQGMCSEIVFVRYVESSVEESYIRAMIGQLPIQWGGQAVKVQWDERDYGVQLENEHNRALHLKPLSRNYKKTIRLLAGRMAGNGMAKTRSLLRSTARRQVWANS</sequence>
<dbReference type="KEGG" id="pyg:AWM70_08575"/>
<evidence type="ECO:0000313" key="2">
    <source>
        <dbReference type="Proteomes" id="UP000092573"/>
    </source>
</evidence>
<name>A0A1B1MZM9_9BACL</name>
<evidence type="ECO:0000313" key="1">
    <source>
        <dbReference type="EMBL" id="ANS74633.1"/>
    </source>
</evidence>
<protein>
    <submittedName>
        <fullName evidence="1">Uncharacterized protein</fullName>
    </submittedName>
</protein>
<reference evidence="1 2" key="1">
    <citation type="submission" date="2016-01" db="EMBL/GenBank/DDBJ databases">
        <title>Complete Genome Sequence of Paenibacillus yonginensis DCY84, a novel Plant Growth-Promoting Bacteria with Elicitation of Induced Systemic Resistance.</title>
        <authorList>
            <person name="Kim Y.J."/>
            <person name="Yang D.C."/>
            <person name="Sukweenadhi J."/>
        </authorList>
    </citation>
    <scope>NUCLEOTIDE SEQUENCE [LARGE SCALE GENOMIC DNA]</scope>
    <source>
        <strain evidence="1 2">DCY84</strain>
    </source>
</reference>
<dbReference type="Proteomes" id="UP000092573">
    <property type="component" value="Chromosome"/>
</dbReference>
<keyword evidence="2" id="KW-1185">Reference proteome</keyword>
<proteinExistence type="predicted"/>
<dbReference type="AlphaFoldDB" id="A0A1B1MZM9"/>
<dbReference type="EMBL" id="CP014167">
    <property type="protein sequence ID" value="ANS74633.1"/>
    <property type="molecule type" value="Genomic_DNA"/>
</dbReference>
<organism evidence="1 2">
    <name type="scientific">Paenibacillus yonginensis</name>
    <dbReference type="NCBI Taxonomy" id="1462996"/>
    <lineage>
        <taxon>Bacteria</taxon>
        <taxon>Bacillati</taxon>
        <taxon>Bacillota</taxon>
        <taxon>Bacilli</taxon>
        <taxon>Bacillales</taxon>
        <taxon>Paenibacillaceae</taxon>
        <taxon>Paenibacillus</taxon>
    </lineage>
</organism>